<comment type="caution">
    <text evidence="1">The sequence shown here is derived from an EMBL/GenBank/DDBJ whole genome shotgun (WGS) entry which is preliminary data.</text>
</comment>
<organism evidence="1 2">
    <name type="scientific">Streptococcus infantis ATCC 700779</name>
    <dbReference type="NCBI Taxonomy" id="889204"/>
    <lineage>
        <taxon>Bacteria</taxon>
        <taxon>Bacillati</taxon>
        <taxon>Bacillota</taxon>
        <taxon>Bacilli</taxon>
        <taxon>Lactobacillales</taxon>
        <taxon>Streptococcaceae</taxon>
        <taxon>Streptococcus</taxon>
    </lineage>
</organism>
<sequence length="40" mass="4718">MIMDDTFPFVKSKLVEWANTREMLLQIHLYSETTTSNPTE</sequence>
<dbReference type="AlphaFoldDB" id="E8JZD5"/>
<accession>E8JZD5</accession>
<dbReference type="HOGENOM" id="CLU_3297200_0_0_9"/>
<name>E8JZD5_9STRE</name>
<evidence type="ECO:0000313" key="2">
    <source>
        <dbReference type="Proteomes" id="UP000002815"/>
    </source>
</evidence>
<gene>
    <name evidence="1" type="ORF">HMPREF9423_0598</name>
</gene>
<proteinExistence type="predicted"/>
<keyword evidence="2" id="KW-1185">Reference proteome</keyword>
<dbReference type="EMBL" id="AEVD01000005">
    <property type="protein sequence ID" value="EFX36954.1"/>
    <property type="molecule type" value="Genomic_DNA"/>
</dbReference>
<reference evidence="1 2" key="1">
    <citation type="submission" date="2010-12" db="EMBL/GenBank/DDBJ databases">
        <authorList>
            <person name="Muzny D."/>
            <person name="Qin X."/>
            <person name="Deng J."/>
            <person name="Jiang H."/>
            <person name="Liu Y."/>
            <person name="Qu J."/>
            <person name="Song X.-Z."/>
            <person name="Zhang L."/>
            <person name="Thornton R."/>
            <person name="Coyle M."/>
            <person name="Francisco L."/>
            <person name="Jackson L."/>
            <person name="Javaid M."/>
            <person name="Korchina V."/>
            <person name="Kovar C."/>
            <person name="Mata R."/>
            <person name="Mathew T."/>
            <person name="Ngo R."/>
            <person name="Nguyen L."/>
            <person name="Nguyen N."/>
            <person name="Okwuonu G."/>
            <person name="Ongeri F."/>
            <person name="Pham C."/>
            <person name="Simmons D."/>
            <person name="Wilczek-Boney K."/>
            <person name="Hale W."/>
            <person name="Jakkamsetti A."/>
            <person name="Pham P."/>
            <person name="Ruth R."/>
            <person name="San Lucas F."/>
            <person name="Warren J."/>
            <person name="Zhang J."/>
            <person name="Zhao Z."/>
            <person name="Zhou C."/>
            <person name="Zhu D."/>
            <person name="Lee S."/>
            <person name="Bess C."/>
            <person name="Blankenburg K."/>
            <person name="Forbes L."/>
            <person name="Fu Q."/>
            <person name="Gubbala S."/>
            <person name="Hirani K."/>
            <person name="Jayaseelan J.C."/>
            <person name="Lara F."/>
            <person name="Munidasa M."/>
            <person name="Palculict T."/>
            <person name="Patil S."/>
            <person name="Pu L.-L."/>
            <person name="Saada N."/>
            <person name="Tang L."/>
            <person name="Weissenberger G."/>
            <person name="Zhu Y."/>
            <person name="Hemphill L."/>
            <person name="Shang Y."/>
            <person name="Youmans B."/>
            <person name="Ayvaz T."/>
            <person name="Ross M."/>
            <person name="Santibanez J."/>
            <person name="Aqrawi P."/>
            <person name="Gross S."/>
            <person name="Joshi V."/>
            <person name="Fowler G."/>
            <person name="Nazareth L."/>
            <person name="Reid J."/>
            <person name="Worley K."/>
            <person name="Petrosino J."/>
            <person name="Highlander S."/>
            <person name="Gibbs R."/>
        </authorList>
    </citation>
    <scope>NUCLEOTIDE SEQUENCE [LARGE SCALE GENOMIC DNA]</scope>
    <source>
        <strain evidence="1 2">ATCC 700779</strain>
    </source>
</reference>
<evidence type="ECO:0000313" key="1">
    <source>
        <dbReference type="EMBL" id="EFX36954.1"/>
    </source>
</evidence>
<protein>
    <submittedName>
        <fullName evidence="1">Uncharacterized protein</fullName>
    </submittedName>
</protein>
<dbReference type="Proteomes" id="UP000002815">
    <property type="component" value="Unassembled WGS sequence"/>
</dbReference>